<accession>A0AAE0B7F9</accession>
<evidence type="ECO:0000313" key="3">
    <source>
        <dbReference type="Proteomes" id="UP001281410"/>
    </source>
</evidence>
<dbReference type="Proteomes" id="UP001281410">
    <property type="component" value="Unassembled WGS sequence"/>
</dbReference>
<proteinExistence type="predicted"/>
<keyword evidence="3" id="KW-1185">Reference proteome</keyword>
<organism evidence="2 3">
    <name type="scientific">Dipteronia sinensis</name>
    <dbReference type="NCBI Taxonomy" id="43782"/>
    <lineage>
        <taxon>Eukaryota</taxon>
        <taxon>Viridiplantae</taxon>
        <taxon>Streptophyta</taxon>
        <taxon>Embryophyta</taxon>
        <taxon>Tracheophyta</taxon>
        <taxon>Spermatophyta</taxon>
        <taxon>Magnoliopsida</taxon>
        <taxon>eudicotyledons</taxon>
        <taxon>Gunneridae</taxon>
        <taxon>Pentapetalae</taxon>
        <taxon>rosids</taxon>
        <taxon>malvids</taxon>
        <taxon>Sapindales</taxon>
        <taxon>Sapindaceae</taxon>
        <taxon>Hippocastanoideae</taxon>
        <taxon>Acereae</taxon>
        <taxon>Dipteronia</taxon>
    </lineage>
</organism>
<evidence type="ECO:0000313" key="2">
    <source>
        <dbReference type="EMBL" id="KAK3230748.1"/>
    </source>
</evidence>
<feature type="region of interest" description="Disordered" evidence="1">
    <location>
        <begin position="45"/>
        <end position="88"/>
    </location>
</feature>
<comment type="caution">
    <text evidence="2">The sequence shown here is derived from an EMBL/GenBank/DDBJ whole genome shotgun (WGS) entry which is preliminary data.</text>
</comment>
<dbReference type="AlphaFoldDB" id="A0AAE0B7F9"/>
<protein>
    <submittedName>
        <fullName evidence="2">Uncharacterized protein</fullName>
    </submittedName>
</protein>
<gene>
    <name evidence="2" type="ORF">Dsin_002629</name>
</gene>
<evidence type="ECO:0000256" key="1">
    <source>
        <dbReference type="SAM" id="MobiDB-lite"/>
    </source>
</evidence>
<sequence length="88" mass="10122">MAMLIHLGDWYVRRVIGHVTCVTGFSIMFPFQNSSQNVNNILDDSEEDLNYEPYSDSIHNEEEGDESKDNLSLVEEEADDDNHRMDSP</sequence>
<name>A0AAE0B7F9_9ROSI</name>
<dbReference type="EMBL" id="JANJYJ010000001">
    <property type="protein sequence ID" value="KAK3230748.1"/>
    <property type="molecule type" value="Genomic_DNA"/>
</dbReference>
<reference evidence="2" key="1">
    <citation type="journal article" date="2023" name="Plant J.">
        <title>Genome sequences and population genomics provide insights into the demographic history, inbreeding, and mutation load of two 'living fossil' tree species of Dipteronia.</title>
        <authorList>
            <person name="Feng Y."/>
            <person name="Comes H.P."/>
            <person name="Chen J."/>
            <person name="Zhu S."/>
            <person name="Lu R."/>
            <person name="Zhang X."/>
            <person name="Li P."/>
            <person name="Qiu J."/>
            <person name="Olsen K.M."/>
            <person name="Qiu Y."/>
        </authorList>
    </citation>
    <scope>NUCLEOTIDE SEQUENCE</scope>
    <source>
        <strain evidence="2">NBL</strain>
    </source>
</reference>